<dbReference type="Proteomes" id="UP000230108">
    <property type="component" value="Unassembled WGS sequence"/>
</dbReference>
<reference evidence="3" key="1">
    <citation type="submission" date="2017-09" db="EMBL/GenBank/DDBJ databases">
        <title>Depth-based differentiation of microbial function through sediment-hosted aquifers and enrichment of novel symbionts in the deep terrestrial subsurface.</title>
        <authorList>
            <person name="Probst A.J."/>
            <person name="Ladd B."/>
            <person name="Jarett J.K."/>
            <person name="Geller-Mcgrath D.E."/>
            <person name="Sieber C.M.K."/>
            <person name="Emerson J.B."/>
            <person name="Anantharaman K."/>
            <person name="Thomas B.C."/>
            <person name="Malmstrom R."/>
            <person name="Stieglmeier M."/>
            <person name="Klingl A."/>
            <person name="Woyke T."/>
            <person name="Ryan C.M."/>
            <person name="Banfield J.F."/>
        </authorList>
    </citation>
    <scope>NUCLEOTIDE SEQUENCE [LARGE SCALE GENOMIC DNA]</scope>
</reference>
<evidence type="ECO:0000313" key="3">
    <source>
        <dbReference type="Proteomes" id="UP000230108"/>
    </source>
</evidence>
<dbReference type="Pfam" id="PF01592">
    <property type="entry name" value="NifU_N"/>
    <property type="match status" value="1"/>
</dbReference>
<dbReference type="GO" id="GO:0016226">
    <property type="term" value="P:iron-sulfur cluster assembly"/>
    <property type="evidence" value="ECO:0007669"/>
    <property type="project" value="InterPro"/>
</dbReference>
<dbReference type="SUPFAM" id="SSF82649">
    <property type="entry name" value="SufE/NifU"/>
    <property type="match status" value="1"/>
</dbReference>
<comment type="caution">
    <text evidence="2">The sequence shown here is derived from an EMBL/GenBank/DDBJ whole genome shotgun (WGS) entry which is preliminary data.</text>
</comment>
<accession>A0A2M7QD61</accession>
<dbReference type="GO" id="GO:0005506">
    <property type="term" value="F:iron ion binding"/>
    <property type="evidence" value="ECO:0007669"/>
    <property type="project" value="InterPro"/>
</dbReference>
<protein>
    <submittedName>
        <fullName evidence="2">SUF system NifU family Fe-S cluster assembly protein</fullName>
    </submittedName>
</protein>
<dbReference type="PANTHER" id="PTHR10093">
    <property type="entry name" value="IRON-SULFUR CLUSTER ASSEMBLY ENZYME NIFU HOMOLOG"/>
    <property type="match status" value="1"/>
</dbReference>
<dbReference type="Gene3D" id="3.90.1010.10">
    <property type="match status" value="1"/>
</dbReference>
<evidence type="ECO:0000313" key="2">
    <source>
        <dbReference type="EMBL" id="PIY69165.1"/>
    </source>
</evidence>
<evidence type="ECO:0000259" key="1">
    <source>
        <dbReference type="Pfam" id="PF01592"/>
    </source>
</evidence>
<dbReference type="AlphaFoldDB" id="A0A2M7QD61"/>
<name>A0A2M7QD61_9BACT</name>
<dbReference type="EMBL" id="PFLF01000046">
    <property type="protein sequence ID" value="PIY69165.1"/>
    <property type="molecule type" value="Genomic_DNA"/>
</dbReference>
<proteinExistence type="predicted"/>
<organism evidence="2 3">
    <name type="scientific">Candidatus Roizmanbacteria bacterium CG_4_10_14_0_8_um_filter_39_9</name>
    <dbReference type="NCBI Taxonomy" id="1974829"/>
    <lineage>
        <taxon>Bacteria</taxon>
        <taxon>Candidatus Roizmaniibacteriota</taxon>
    </lineage>
</organism>
<dbReference type="InterPro" id="IPR002871">
    <property type="entry name" value="NIF_FeS_clus_asmbl_NifU_N"/>
</dbReference>
<feature type="domain" description="NIF system FeS cluster assembly NifU N-terminal" evidence="1">
    <location>
        <begin position="7"/>
        <end position="117"/>
    </location>
</feature>
<dbReference type="NCBIfam" id="TIGR01994">
    <property type="entry name" value="SUF_scaf_2"/>
    <property type="match status" value="1"/>
</dbReference>
<dbReference type="GO" id="GO:0051536">
    <property type="term" value="F:iron-sulfur cluster binding"/>
    <property type="evidence" value="ECO:0007669"/>
    <property type="project" value="InterPro"/>
</dbReference>
<sequence>MKNTGIYQEIILDHASNPRNIGSISNPSKTTLVHNPLCGDKIKMDVLFNGEKIKDIKFQVSGCAISKATVSMLSEKIKGKTKSELRKLAKQDIIKMLGIDLGPNRLKCALISLEALHNLLV</sequence>
<dbReference type="CDD" id="cd06664">
    <property type="entry name" value="IscU_like"/>
    <property type="match status" value="1"/>
</dbReference>
<gene>
    <name evidence="2" type="ORF">COY90_02035</name>
</gene>